<sequence length="51" mass="5657">MKKVLARGRVLGNSNSEFARMLEGDGDVKTFTLKSGKQAKFVQNGSVKRRD</sequence>
<evidence type="ECO:0000313" key="1">
    <source>
        <dbReference type="EMBL" id="SUG44934.1"/>
    </source>
</evidence>
<accession>A0A379T2S2</accession>
<organism evidence="1 2">
    <name type="scientific">Salmonella enterica subsp. arizonae</name>
    <dbReference type="NCBI Taxonomy" id="59203"/>
    <lineage>
        <taxon>Bacteria</taxon>
        <taxon>Pseudomonadati</taxon>
        <taxon>Pseudomonadota</taxon>
        <taxon>Gammaproteobacteria</taxon>
        <taxon>Enterobacterales</taxon>
        <taxon>Enterobacteriaceae</taxon>
        <taxon>Salmonella</taxon>
    </lineage>
</organism>
<protein>
    <submittedName>
        <fullName evidence="1">Uncharacterized protein</fullName>
    </submittedName>
</protein>
<name>A0A379T2S2_SALER</name>
<dbReference type="EMBL" id="UGXG01000001">
    <property type="protein sequence ID" value="SUG44934.1"/>
    <property type="molecule type" value="Genomic_DNA"/>
</dbReference>
<gene>
    <name evidence="1" type="ORF">NCTC8297_00090</name>
</gene>
<reference evidence="1 2" key="1">
    <citation type="submission" date="2018-06" db="EMBL/GenBank/DDBJ databases">
        <authorList>
            <consortium name="Pathogen Informatics"/>
            <person name="Doyle S."/>
        </authorList>
    </citation>
    <scope>NUCLEOTIDE SEQUENCE [LARGE SCALE GENOMIC DNA]</scope>
    <source>
        <strain evidence="1 2">NCTC8297</strain>
    </source>
</reference>
<evidence type="ECO:0000313" key="2">
    <source>
        <dbReference type="Proteomes" id="UP000254741"/>
    </source>
</evidence>
<dbReference type="Proteomes" id="UP000254741">
    <property type="component" value="Unassembled WGS sequence"/>
</dbReference>
<proteinExistence type="predicted"/>
<dbReference type="AlphaFoldDB" id="A0A379T2S2"/>